<organism evidence="1 2">
    <name type="scientific">Xenopus laevis</name>
    <name type="common">African clawed frog</name>
    <dbReference type="NCBI Taxonomy" id="8355"/>
    <lineage>
        <taxon>Eukaryota</taxon>
        <taxon>Metazoa</taxon>
        <taxon>Chordata</taxon>
        <taxon>Craniata</taxon>
        <taxon>Vertebrata</taxon>
        <taxon>Euteleostomi</taxon>
        <taxon>Amphibia</taxon>
        <taxon>Batrachia</taxon>
        <taxon>Anura</taxon>
        <taxon>Pipoidea</taxon>
        <taxon>Pipidae</taxon>
        <taxon>Xenopodinae</taxon>
        <taxon>Xenopus</taxon>
        <taxon>Xenopus</taxon>
    </lineage>
</organism>
<dbReference type="AlphaFoldDB" id="A0A974HJ31"/>
<sequence>MAKWEGDLRETIEMEQWHTIWDRASKSSVCTIISEKAYKLIFRWYYTPSRLAHFKEFWKMVARILSATFKLSIEPDPLSFLLGLPLTTLNTSDANKLATHILTAAKTLRAAKWKSTSLPNQQALITKVRWIRNMENIRAYLQDTGYKNALLWLPWAEFESAQSDST</sequence>
<gene>
    <name evidence="1" type="ORF">XELAEV_18026706mg</name>
</gene>
<dbReference type="EMBL" id="CM004474">
    <property type="protein sequence ID" value="OCT79894.1"/>
    <property type="molecule type" value="Genomic_DNA"/>
</dbReference>
<dbReference type="OMA" id="TIEMEQW"/>
<evidence type="ECO:0000313" key="2">
    <source>
        <dbReference type="Proteomes" id="UP000694892"/>
    </source>
</evidence>
<dbReference type="Proteomes" id="UP000694892">
    <property type="component" value="Chromosome 5L"/>
</dbReference>
<name>A0A974HJ31_XENLA</name>
<protein>
    <submittedName>
        <fullName evidence="1">Uncharacterized protein</fullName>
    </submittedName>
</protein>
<reference evidence="2" key="1">
    <citation type="journal article" date="2016" name="Nature">
        <title>Genome evolution in the allotetraploid frog Xenopus laevis.</title>
        <authorList>
            <person name="Session A.M."/>
            <person name="Uno Y."/>
            <person name="Kwon T."/>
            <person name="Chapman J.A."/>
            <person name="Toyoda A."/>
            <person name="Takahashi S."/>
            <person name="Fukui A."/>
            <person name="Hikosaka A."/>
            <person name="Suzuki A."/>
            <person name="Kondo M."/>
            <person name="van Heeringen S.J."/>
            <person name="Quigley I."/>
            <person name="Heinz S."/>
            <person name="Ogino H."/>
            <person name="Ochi H."/>
            <person name="Hellsten U."/>
            <person name="Lyons J.B."/>
            <person name="Simakov O."/>
            <person name="Putnam N."/>
            <person name="Stites J."/>
            <person name="Kuroki Y."/>
            <person name="Tanaka T."/>
            <person name="Michiue T."/>
            <person name="Watanabe M."/>
            <person name="Bogdanovic O."/>
            <person name="Lister R."/>
            <person name="Georgiou G."/>
            <person name="Paranjpe S.S."/>
            <person name="van Kruijsbergen I."/>
            <person name="Shu S."/>
            <person name="Carlson J."/>
            <person name="Kinoshita T."/>
            <person name="Ohta Y."/>
            <person name="Mawaribuchi S."/>
            <person name="Jenkins J."/>
            <person name="Grimwood J."/>
            <person name="Schmutz J."/>
            <person name="Mitros T."/>
            <person name="Mozaffari S.V."/>
            <person name="Suzuki Y."/>
            <person name="Haramoto Y."/>
            <person name="Yamamoto T.S."/>
            <person name="Takagi C."/>
            <person name="Heald R."/>
            <person name="Miller K."/>
            <person name="Haudenschild C."/>
            <person name="Kitzman J."/>
            <person name="Nakayama T."/>
            <person name="Izutsu Y."/>
            <person name="Robert J."/>
            <person name="Fortriede J."/>
            <person name="Burns K."/>
            <person name="Lotay V."/>
            <person name="Karimi K."/>
            <person name="Yasuoka Y."/>
            <person name="Dichmann D.S."/>
            <person name="Flajnik M.F."/>
            <person name="Houston D.W."/>
            <person name="Shendure J."/>
            <person name="DuPasquier L."/>
            <person name="Vize P.D."/>
            <person name="Zorn A.M."/>
            <person name="Ito M."/>
            <person name="Marcotte E.M."/>
            <person name="Wallingford J.B."/>
            <person name="Ito Y."/>
            <person name="Asashima M."/>
            <person name="Ueno N."/>
            <person name="Matsuda Y."/>
            <person name="Veenstra G.J."/>
            <person name="Fujiyama A."/>
            <person name="Harland R.M."/>
            <person name="Taira M."/>
            <person name="Rokhsar D.S."/>
        </authorList>
    </citation>
    <scope>NUCLEOTIDE SEQUENCE [LARGE SCALE GENOMIC DNA]</scope>
    <source>
        <strain evidence="2">J</strain>
    </source>
</reference>
<proteinExistence type="predicted"/>
<evidence type="ECO:0000313" key="1">
    <source>
        <dbReference type="EMBL" id="OCT79894.1"/>
    </source>
</evidence>
<accession>A0A974HJ31</accession>